<feature type="region of interest" description="Disordered" evidence="1">
    <location>
        <begin position="35"/>
        <end position="101"/>
    </location>
</feature>
<protein>
    <submittedName>
        <fullName evidence="2">Uncharacterized protein</fullName>
    </submittedName>
</protein>
<dbReference type="EMBL" id="AP023287">
    <property type="protein sequence ID" value="BCI53675.1"/>
    <property type="molecule type" value="Genomic_DNA"/>
</dbReference>
<reference evidence="2 3" key="1">
    <citation type="submission" date="2020-07" db="EMBL/GenBank/DDBJ databases">
        <title>Complete genome sequence of Mycolicibacterium litorale like strain isolated from cardiac implantable electronic device infection.</title>
        <authorList>
            <person name="Fukano H."/>
            <person name="Miyama H."/>
            <person name="Hoshino Y."/>
        </authorList>
    </citation>
    <scope>NUCLEOTIDE SEQUENCE [LARGE SCALE GENOMIC DNA]</scope>
    <source>
        <strain evidence="2 3">NIIDNTM18</strain>
    </source>
</reference>
<sequence length="101" mass="10506">MTESPHAVIARLSTDFAAISRQLARVSSDLTQLDRLLSGPAPAPQPVPRPVPHPQLSRPVLPPPGARAPPPPPPPPAARVPGSVRKAGSARCSPSRVSRSP</sequence>
<dbReference type="AlphaFoldDB" id="A0A6S6P547"/>
<organism evidence="2 3">
    <name type="scientific">Mycolicibacterium litorale</name>
    <dbReference type="NCBI Taxonomy" id="758802"/>
    <lineage>
        <taxon>Bacteria</taxon>
        <taxon>Bacillati</taxon>
        <taxon>Actinomycetota</taxon>
        <taxon>Actinomycetes</taxon>
        <taxon>Mycobacteriales</taxon>
        <taxon>Mycobacteriaceae</taxon>
        <taxon>Mycolicibacterium</taxon>
    </lineage>
</organism>
<proteinExistence type="predicted"/>
<evidence type="ECO:0000256" key="1">
    <source>
        <dbReference type="SAM" id="MobiDB-lite"/>
    </source>
</evidence>
<feature type="compositionally biased region" description="Pro residues" evidence="1">
    <location>
        <begin position="41"/>
        <end position="53"/>
    </location>
</feature>
<name>A0A6S6P547_9MYCO</name>
<dbReference type="Proteomes" id="UP000515734">
    <property type="component" value="Chromosome"/>
</dbReference>
<evidence type="ECO:0000313" key="3">
    <source>
        <dbReference type="Proteomes" id="UP000515734"/>
    </source>
</evidence>
<evidence type="ECO:0000313" key="2">
    <source>
        <dbReference type="EMBL" id="BCI53675.1"/>
    </source>
</evidence>
<feature type="compositionally biased region" description="Pro residues" evidence="1">
    <location>
        <begin position="60"/>
        <end position="78"/>
    </location>
</feature>
<gene>
    <name evidence="2" type="ORF">NIIDNTM18_29530</name>
</gene>
<accession>A0A6S6P547</accession>